<organism evidence="1 2">
    <name type="scientific">Gluconacetobacter sacchari</name>
    <dbReference type="NCBI Taxonomy" id="92759"/>
    <lineage>
        <taxon>Bacteria</taxon>
        <taxon>Pseudomonadati</taxon>
        <taxon>Pseudomonadota</taxon>
        <taxon>Alphaproteobacteria</taxon>
        <taxon>Acetobacterales</taxon>
        <taxon>Acetobacteraceae</taxon>
        <taxon>Gluconacetobacter</taxon>
    </lineage>
</organism>
<dbReference type="RefSeq" id="WP_182995861.1">
    <property type="nucleotide sequence ID" value="NZ_JABEQJ010000002.1"/>
</dbReference>
<accession>A0A7W4I9Z1</accession>
<evidence type="ECO:0000313" key="2">
    <source>
        <dbReference type="Proteomes" id="UP000589085"/>
    </source>
</evidence>
<evidence type="ECO:0000313" key="1">
    <source>
        <dbReference type="EMBL" id="MBB2158991.1"/>
    </source>
</evidence>
<comment type="caution">
    <text evidence="1">The sequence shown here is derived from an EMBL/GenBank/DDBJ whole genome shotgun (WGS) entry which is preliminary data.</text>
</comment>
<dbReference type="Proteomes" id="UP000589085">
    <property type="component" value="Unassembled WGS sequence"/>
</dbReference>
<dbReference type="EMBL" id="JABEQJ010000002">
    <property type="protein sequence ID" value="MBB2158991.1"/>
    <property type="molecule type" value="Genomic_DNA"/>
</dbReference>
<protein>
    <submittedName>
        <fullName evidence="1">Uncharacterized protein</fullName>
    </submittedName>
</protein>
<name>A0A7W4I9Z1_9PROT</name>
<gene>
    <name evidence="1" type="ORF">HLH48_02175</name>
</gene>
<sequence>MASKVTHARSYVPRSTLSVTGRRGDYNELIGADAYQVLSFLKPALPDEYAEFDKHRRGDALNLDLYGWDQDQSVGVVQVRQAFRIYKRQEFTNVRKTYVLCGFNESGTPFRHPVSAHAVRRACSGSPAETVAAAQRWMWGVTAKQLAESRRQGDILIVPERQADMRAALERKYPNLRIDHLTGLDATFLVSSHAVQAEEILIVRSPGGSVSRVLAKHPILRHSKGQHATVSAPRSGNHGWFSIRLADEAVAWDFSERFGD</sequence>
<reference evidence="1 2" key="1">
    <citation type="submission" date="2020-04" db="EMBL/GenBank/DDBJ databases">
        <title>Description of novel Gluconacetobacter.</title>
        <authorList>
            <person name="Sombolestani A."/>
        </authorList>
    </citation>
    <scope>NUCLEOTIDE SEQUENCE [LARGE SCALE GENOMIC DNA]</scope>
    <source>
        <strain evidence="1 2">LMG 19747</strain>
    </source>
</reference>
<proteinExistence type="predicted"/>
<dbReference type="AlphaFoldDB" id="A0A7W4I9Z1"/>